<accession>A0ABM8IUB9</accession>
<evidence type="ECO:0000256" key="2">
    <source>
        <dbReference type="ARBA" id="ARBA00007441"/>
    </source>
</evidence>
<sequence>MSAVEKLIRPVIAGLRGEAGFLYIAKARELARRGVDVISFGVGQPDIPTFDHIIEEGKRALDDRFTGYTETAGIPELREAIAEYLNTRYQADVKPDEVLATTGAKTAIFLAVAAYLGPGDEVIVLEPSYPAYPETARAMGARPVFVPLKWRGQDHGFELDVEAIEKAVTEHTKMIILTNPHNPTGALFGPEQVEAVLEIARRHGLVVLADEIYDNFVYEGGFRSILSFSGWKDHVLYVNGHSKTFSMTGWRLGYLVAARPVIDRIKKLAVNVYSCPPSISQRAGVAALRGPWEPVKKMVEEFRRRRRDVVVEELRRVPGFEVAVPRGAFYVFPRVARVLEETGMSTEEFVDHLLYSRGVVTLPGTVFPEKAGEGFIRLSYAISVERIREGVGRIREEVEKLLAEKARR</sequence>
<feature type="domain" description="Aminotransferase class I/classII large" evidence="7">
    <location>
        <begin position="36"/>
        <end position="394"/>
    </location>
</feature>
<dbReference type="Pfam" id="PF00155">
    <property type="entry name" value="Aminotran_1_2"/>
    <property type="match status" value="1"/>
</dbReference>
<dbReference type="InterPro" id="IPR050596">
    <property type="entry name" value="AspAT/PAT-like"/>
</dbReference>
<keyword evidence="4 8" id="KW-0032">Aminotransferase</keyword>
<comment type="similarity">
    <text evidence="2">Belongs to the class-I pyridoxal-phosphate-dependent aminotransferase family.</text>
</comment>
<evidence type="ECO:0000313" key="9">
    <source>
        <dbReference type="Proteomes" id="UP001341135"/>
    </source>
</evidence>
<dbReference type="GeneID" id="89288751"/>
<keyword evidence="5" id="KW-0808">Transferase</keyword>
<proteinExistence type="inferred from homology"/>
<evidence type="ECO:0000313" key="8">
    <source>
        <dbReference type="EMBL" id="BES81161.1"/>
    </source>
</evidence>
<dbReference type="PANTHER" id="PTHR46383">
    <property type="entry name" value="ASPARTATE AMINOTRANSFERASE"/>
    <property type="match status" value="1"/>
</dbReference>
<evidence type="ECO:0000256" key="4">
    <source>
        <dbReference type="ARBA" id="ARBA00022576"/>
    </source>
</evidence>
<organism evidence="8 9">
    <name type="scientific">Pyrodictium abyssi</name>
    <dbReference type="NCBI Taxonomy" id="54256"/>
    <lineage>
        <taxon>Archaea</taxon>
        <taxon>Thermoproteota</taxon>
        <taxon>Thermoprotei</taxon>
        <taxon>Desulfurococcales</taxon>
        <taxon>Pyrodictiaceae</taxon>
        <taxon>Pyrodictium</taxon>
    </lineage>
</organism>
<keyword evidence="6" id="KW-0663">Pyridoxal phosphate</keyword>
<dbReference type="SUPFAM" id="SSF53383">
    <property type="entry name" value="PLP-dependent transferases"/>
    <property type="match status" value="1"/>
</dbReference>
<comment type="cofactor">
    <cofactor evidence="1">
        <name>pyridoxal 5'-phosphate</name>
        <dbReference type="ChEBI" id="CHEBI:597326"/>
    </cofactor>
</comment>
<dbReference type="CDD" id="cd00609">
    <property type="entry name" value="AAT_like"/>
    <property type="match status" value="1"/>
</dbReference>
<evidence type="ECO:0000256" key="5">
    <source>
        <dbReference type="ARBA" id="ARBA00022679"/>
    </source>
</evidence>
<dbReference type="Proteomes" id="UP001341135">
    <property type="component" value="Chromosome"/>
</dbReference>
<gene>
    <name evidence="8" type="ORF">PABY_07280</name>
</gene>
<dbReference type="InterPro" id="IPR015422">
    <property type="entry name" value="PyrdxlP-dep_Trfase_small"/>
</dbReference>
<dbReference type="RefSeq" id="WP_338252019.1">
    <property type="nucleotide sequence ID" value="NZ_AP028907.1"/>
</dbReference>
<dbReference type="InterPro" id="IPR004839">
    <property type="entry name" value="Aminotransferase_I/II_large"/>
</dbReference>
<comment type="subunit">
    <text evidence="3">Homodimer.</text>
</comment>
<dbReference type="Gene3D" id="3.90.1150.10">
    <property type="entry name" value="Aspartate Aminotransferase, domain 1"/>
    <property type="match status" value="1"/>
</dbReference>
<dbReference type="InterPro" id="IPR015421">
    <property type="entry name" value="PyrdxlP-dep_Trfase_major"/>
</dbReference>
<evidence type="ECO:0000256" key="6">
    <source>
        <dbReference type="ARBA" id="ARBA00022898"/>
    </source>
</evidence>
<keyword evidence="9" id="KW-1185">Reference proteome</keyword>
<evidence type="ECO:0000259" key="7">
    <source>
        <dbReference type="Pfam" id="PF00155"/>
    </source>
</evidence>
<name>A0ABM8IUB9_9CREN</name>
<dbReference type="PANTHER" id="PTHR46383:SF1">
    <property type="entry name" value="ASPARTATE AMINOTRANSFERASE"/>
    <property type="match status" value="1"/>
</dbReference>
<dbReference type="InterPro" id="IPR015424">
    <property type="entry name" value="PyrdxlP-dep_Trfase"/>
</dbReference>
<dbReference type="Gene3D" id="3.40.640.10">
    <property type="entry name" value="Type I PLP-dependent aspartate aminotransferase-like (Major domain)"/>
    <property type="match status" value="1"/>
</dbReference>
<evidence type="ECO:0000256" key="3">
    <source>
        <dbReference type="ARBA" id="ARBA00011738"/>
    </source>
</evidence>
<reference evidence="8 9" key="1">
    <citation type="submission" date="2023-09" db="EMBL/GenBank/DDBJ databases">
        <title>Pyrofollis japonicus gen. nov. sp. nov., a novel member of the family Pyrodictiaceae isolated from the Iheya North hydrothermal field.</title>
        <authorList>
            <person name="Miyazaki U."/>
            <person name="Sanari M."/>
            <person name="Tame A."/>
            <person name="Kitajima M."/>
            <person name="Okamoto A."/>
            <person name="Sawayama S."/>
            <person name="Miyazaki J."/>
            <person name="Takai K."/>
            <person name="Nakagawa S."/>
        </authorList>
    </citation>
    <scope>NUCLEOTIDE SEQUENCE [LARGE SCALE GENOMIC DNA]</scope>
    <source>
        <strain evidence="8 9">AV2</strain>
    </source>
</reference>
<dbReference type="EMBL" id="AP028907">
    <property type="protein sequence ID" value="BES81161.1"/>
    <property type="molecule type" value="Genomic_DNA"/>
</dbReference>
<evidence type="ECO:0000256" key="1">
    <source>
        <dbReference type="ARBA" id="ARBA00001933"/>
    </source>
</evidence>
<protein>
    <submittedName>
        <fullName evidence="8">Pyridoxal phosphate-dependent aminotransferase</fullName>
    </submittedName>
</protein>
<dbReference type="GO" id="GO:0008483">
    <property type="term" value="F:transaminase activity"/>
    <property type="evidence" value="ECO:0007669"/>
    <property type="project" value="UniProtKB-KW"/>
</dbReference>